<comment type="caution">
    <text evidence="2">The sequence shown here is derived from an EMBL/GenBank/DDBJ whole genome shotgun (WGS) entry which is preliminary data.</text>
</comment>
<dbReference type="OrthoDB" id="8478808at2"/>
<evidence type="ECO:0000313" key="2">
    <source>
        <dbReference type="EMBL" id="PQJ62088.1"/>
    </source>
</evidence>
<dbReference type="Pfam" id="PF01738">
    <property type="entry name" value="DLH"/>
    <property type="match status" value="1"/>
</dbReference>
<dbReference type="EMBL" id="MSCJ01000003">
    <property type="protein sequence ID" value="PQJ62088.1"/>
    <property type="molecule type" value="Genomic_DNA"/>
</dbReference>
<dbReference type="InterPro" id="IPR051049">
    <property type="entry name" value="Dienelactone_hydrolase-like"/>
</dbReference>
<evidence type="ECO:0000259" key="1">
    <source>
        <dbReference type="Pfam" id="PF01738"/>
    </source>
</evidence>
<name>A0A2S7VJ29_PHOAN</name>
<dbReference type="AlphaFoldDB" id="A0A2S7VJ29"/>
<organism evidence="2 3">
    <name type="scientific">Photobacterium angustum</name>
    <dbReference type="NCBI Taxonomy" id="661"/>
    <lineage>
        <taxon>Bacteria</taxon>
        <taxon>Pseudomonadati</taxon>
        <taxon>Pseudomonadota</taxon>
        <taxon>Gammaproteobacteria</taxon>
        <taxon>Vibrionales</taxon>
        <taxon>Vibrionaceae</taxon>
        <taxon>Photobacterium</taxon>
    </lineage>
</organism>
<feature type="domain" description="Dienelactone hydrolase" evidence="1">
    <location>
        <begin position="3"/>
        <end position="181"/>
    </location>
</feature>
<protein>
    <recommendedName>
        <fullName evidence="1">Dienelactone hydrolase domain-containing protein</fullName>
    </recommendedName>
</protein>
<dbReference type="SUPFAM" id="SSF53474">
    <property type="entry name" value="alpha/beta-Hydrolases"/>
    <property type="match status" value="1"/>
</dbReference>
<proteinExistence type="predicted"/>
<dbReference type="PANTHER" id="PTHR46623">
    <property type="entry name" value="CARBOXYMETHYLENEBUTENOLIDASE-RELATED"/>
    <property type="match status" value="1"/>
</dbReference>
<dbReference type="InterPro" id="IPR002925">
    <property type="entry name" value="Dienelactn_hydro"/>
</dbReference>
<dbReference type="RefSeq" id="WP_105061920.1">
    <property type="nucleotide sequence ID" value="NZ_MSCJ01000003.1"/>
</dbReference>
<dbReference type="Gene3D" id="3.40.50.1820">
    <property type="entry name" value="alpha/beta hydrolase"/>
    <property type="match status" value="1"/>
</dbReference>
<evidence type="ECO:0000313" key="3">
    <source>
        <dbReference type="Proteomes" id="UP000238730"/>
    </source>
</evidence>
<reference evidence="2 3" key="1">
    <citation type="submission" date="2016-12" db="EMBL/GenBank/DDBJ databases">
        <title>Diversity of luminous bacteria.</title>
        <authorList>
            <person name="Yoshizawa S."/>
            <person name="Kogure K."/>
        </authorList>
    </citation>
    <scope>NUCLEOTIDE SEQUENCE [LARGE SCALE GENOMIC DNA]</scope>
    <source>
        <strain evidence="2 3">LC1-200</strain>
    </source>
</reference>
<gene>
    <name evidence="2" type="ORF">BTO08_17740</name>
</gene>
<sequence>MKVIIITDIFGLCKTTDKMASFIAQHTDSVKIVDPYQGVRFEFSSEKAAYEQFIKDCGHDDYLSLVRESVLKDKPDVLIGFSAGANAAWRISELVASDCKSILCFYPSQIRNHADIEPKVPTAVIFPKKEASFDVLTMNTALLHRINVTTQIMPYKHGFMNCLSDAYDKQAETMGFEYILNRIRKI</sequence>
<dbReference type="Proteomes" id="UP000238730">
    <property type="component" value="Unassembled WGS sequence"/>
</dbReference>
<dbReference type="PANTHER" id="PTHR46623:SF6">
    <property type="entry name" value="ALPHA_BETA-HYDROLASES SUPERFAMILY PROTEIN"/>
    <property type="match status" value="1"/>
</dbReference>
<accession>A0A2S7VJ29</accession>
<dbReference type="InterPro" id="IPR029058">
    <property type="entry name" value="AB_hydrolase_fold"/>
</dbReference>
<dbReference type="GO" id="GO:0016787">
    <property type="term" value="F:hydrolase activity"/>
    <property type="evidence" value="ECO:0007669"/>
    <property type="project" value="InterPro"/>
</dbReference>